<name>A0A9W6Y1Q4_9STRA</name>
<organism evidence="2 3">
    <name type="scientific">Phytophthora fragariaefolia</name>
    <dbReference type="NCBI Taxonomy" id="1490495"/>
    <lineage>
        <taxon>Eukaryota</taxon>
        <taxon>Sar</taxon>
        <taxon>Stramenopiles</taxon>
        <taxon>Oomycota</taxon>
        <taxon>Peronosporomycetes</taxon>
        <taxon>Peronosporales</taxon>
        <taxon>Peronosporaceae</taxon>
        <taxon>Phytophthora</taxon>
    </lineage>
</organism>
<dbReference type="AlphaFoldDB" id="A0A9W6Y1Q4"/>
<dbReference type="Proteomes" id="UP001165121">
    <property type="component" value="Unassembled WGS sequence"/>
</dbReference>
<feature type="compositionally biased region" description="Basic and acidic residues" evidence="1">
    <location>
        <begin position="85"/>
        <end position="94"/>
    </location>
</feature>
<proteinExistence type="predicted"/>
<dbReference type="OrthoDB" id="7628951at2759"/>
<sequence length="462" mass="50278">MDRRRSSRRGNPAAVAATARDIDFTHLWRQLRAVGWTTEPPTGLQNEWSYKSPDGSNVFLGESAVVEYAFQSGLLEEDETAETTSDARKNEGGHCLDNSAEVDDGREEQGVDRGPGAVGEKLVTPDAQDDAAVETVPDTQEEVAVSHGSGEDEYIRPSQIDTSVQLSQNSVSLLFGSSSESETDLSQAAVLRAFDISSSGLQAYESQRNAVAGLQMLSDASGLESESDSNEASALTAASPRRIPLSVNVDVNFVPDEENISDFESLTRVGVMAVVYKKMTVTPIVAGLNKTTTSSTKQREDALRSMQWSQVSKQYEADTSAYPGQPRQTLEISPRDRQAPALIRGGMDTPPVFSFDEGVLPATSKRIKTRTFISDKPHQYGSKLFMVCDARTAYCHRNWDDQPPRPERKHQGQSQNTPCKYSTWFVFILTLTGGTIDGHASLVGPQAGLLPVYGLCDIGVNN</sequence>
<dbReference type="EMBL" id="BSXT01002655">
    <property type="protein sequence ID" value="GMF50151.1"/>
    <property type="molecule type" value="Genomic_DNA"/>
</dbReference>
<keyword evidence="3" id="KW-1185">Reference proteome</keyword>
<comment type="caution">
    <text evidence="2">The sequence shown here is derived from an EMBL/GenBank/DDBJ whole genome shotgun (WGS) entry which is preliminary data.</text>
</comment>
<accession>A0A9W6Y1Q4</accession>
<evidence type="ECO:0000256" key="1">
    <source>
        <dbReference type="SAM" id="MobiDB-lite"/>
    </source>
</evidence>
<evidence type="ECO:0000313" key="3">
    <source>
        <dbReference type="Proteomes" id="UP001165121"/>
    </source>
</evidence>
<evidence type="ECO:0000313" key="2">
    <source>
        <dbReference type="EMBL" id="GMF50151.1"/>
    </source>
</evidence>
<feature type="region of interest" description="Disordered" evidence="1">
    <location>
        <begin position="76"/>
        <end position="157"/>
    </location>
</feature>
<gene>
    <name evidence="2" type="ORF">Pfra01_001994800</name>
</gene>
<reference evidence="2" key="1">
    <citation type="submission" date="2023-04" db="EMBL/GenBank/DDBJ databases">
        <title>Phytophthora fragariaefolia NBRC 109709.</title>
        <authorList>
            <person name="Ichikawa N."/>
            <person name="Sato H."/>
            <person name="Tonouchi N."/>
        </authorList>
    </citation>
    <scope>NUCLEOTIDE SEQUENCE</scope>
    <source>
        <strain evidence="2">NBRC 109709</strain>
    </source>
</reference>
<protein>
    <submittedName>
        <fullName evidence="2">Unnamed protein product</fullName>
    </submittedName>
</protein>